<dbReference type="AlphaFoldDB" id="A0A0F9DYZ2"/>
<protein>
    <submittedName>
        <fullName evidence="2">Uncharacterized protein</fullName>
    </submittedName>
</protein>
<organism evidence="2">
    <name type="scientific">marine sediment metagenome</name>
    <dbReference type="NCBI Taxonomy" id="412755"/>
    <lineage>
        <taxon>unclassified sequences</taxon>
        <taxon>metagenomes</taxon>
        <taxon>ecological metagenomes</taxon>
    </lineage>
</organism>
<evidence type="ECO:0000256" key="1">
    <source>
        <dbReference type="SAM" id="MobiDB-lite"/>
    </source>
</evidence>
<feature type="compositionally biased region" description="Basic and acidic residues" evidence="1">
    <location>
        <begin position="27"/>
        <end position="46"/>
    </location>
</feature>
<reference evidence="2" key="1">
    <citation type="journal article" date="2015" name="Nature">
        <title>Complex archaea that bridge the gap between prokaryotes and eukaryotes.</title>
        <authorList>
            <person name="Spang A."/>
            <person name="Saw J.H."/>
            <person name="Jorgensen S.L."/>
            <person name="Zaremba-Niedzwiedzka K."/>
            <person name="Martijn J."/>
            <person name="Lind A.E."/>
            <person name="van Eijk R."/>
            <person name="Schleper C."/>
            <person name="Guy L."/>
            <person name="Ettema T.J."/>
        </authorList>
    </citation>
    <scope>NUCLEOTIDE SEQUENCE</scope>
</reference>
<comment type="caution">
    <text evidence="2">The sequence shown here is derived from an EMBL/GenBank/DDBJ whole genome shotgun (WGS) entry which is preliminary data.</text>
</comment>
<dbReference type="EMBL" id="LAZR01039421">
    <property type="protein sequence ID" value="KKL17048.1"/>
    <property type="molecule type" value="Genomic_DNA"/>
</dbReference>
<sequence>MTVAQTKAKRRFWKKIDKRYRGRIKDATAAKRKEMEKVDRERERQARKSKKKK</sequence>
<proteinExistence type="predicted"/>
<feature type="region of interest" description="Disordered" evidence="1">
    <location>
        <begin position="27"/>
        <end position="53"/>
    </location>
</feature>
<gene>
    <name evidence="2" type="ORF">LCGC14_2489440</name>
</gene>
<name>A0A0F9DYZ2_9ZZZZ</name>
<accession>A0A0F9DYZ2</accession>
<evidence type="ECO:0000313" key="2">
    <source>
        <dbReference type="EMBL" id="KKL17048.1"/>
    </source>
</evidence>